<evidence type="ECO:0000259" key="1">
    <source>
        <dbReference type="SMART" id="SM00587"/>
    </source>
</evidence>
<dbReference type="SUPFAM" id="SSF56112">
    <property type="entry name" value="Protein kinase-like (PK-like)"/>
    <property type="match status" value="1"/>
</dbReference>
<dbReference type="SMART" id="SM00587">
    <property type="entry name" value="CHK"/>
    <property type="match status" value="1"/>
</dbReference>
<gene>
    <name evidence="2" type="ORF">g.4247</name>
</gene>
<dbReference type="PANTHER" id="PTHR11012:SF30">
    <property type="entry name" value="PROTEIN KINASE-LIKE DOMAIN-CONTAINING"/>
    <property type="match status" value="1"/>
</dbReference>
<dbReference type="EMBL" id="GECZ01002824">
    <property type="protein sequence ID" value="JAS66945.1"/>
    <property type="molecule type" value="Transcribed_RNA"/>
</dbReference>
<dbReference type="PANTHER" id="PTHR11012">
    <property type="entry name" value="PROTEIN KINASE-LIKE DOMAIN-CONTAINING"/>
    <property type="match status" value="1"/>
</dbReference>
<reference evidence="2" key="1">
    <citation type="submission" date="2015-11" db="EMBL/GenBank/DDBJ databases">
        <title>De novo transcriptome assembly of four potential Pierce s Disease insect vectors from Arizona vineyards.</title>
        <authorList>
            <person name="Tassone E.E."/>
        </authorList>
    </citation>
    <scope>NUCLEOTIDE SEQUENCE</scope>
</reference>
<dbReference type="AlphaFoldDB" id="A0A1B6GX18"/>
<dbReference type="InterPro" id="IPR011009">
    <property type="entry name" value="Kinase-like_dom_sf"/>
</dbReference>
<proteinExistence type="predicted"/>
<protein>
    <recommendedName>
        <fullName evidence="1">CHK kinase-like domain-containing protein</fullName>
    </recommendedName>
</protein>
<dbReference type="Pfam" id="PF02958">
    <property type="entry name" value="EcKL"/>
    <property type="match status" value="1"/>
</dbReference>
<organism evidence="2">
    <name type="scientific">Cuerna arida</name>
    <dbReference type="NCBI Taxonomy" id="1464854"/>
    <lineage>
        <taxon>Eukaryota</taxon>
        <taxon>Metazoa</taxon>
        <taxon>Ecdysozoa</taxon>
        <taxon>Arthropoda</taxon>
        <taxon>Hexapoda</taxon>
        <taxon>Insecta</taxon>
        <taxon>Pterygota</taxon>
        <taxon>Neoptera</taxon>
        <taxon>Paraneoptera</taxon>
        <taxon>Hemiptera</taxon>
        <taxon>Auchenorrhyncha</taxon>
        <taxon>Membracoidea</taxon>
        <taxon>Cicadellidae</taxon>
        <taxon>Cicadellinae</taxon>
        <taxon>Proconiini</taxon>
        <taxon>Cuerna</taxon>
    </lineage>
</organism>
<evidence type="ECO:0000313" key="2">
    <source>
        <dbReference type="EMBL" id="JAS66945.1"/>
    </source>
</evidence>
<accession>A0A1B6GX18</accession>
<dbReference type="InterPro" id="IPR004119">
    <property type="entry name" value="EcKL"/>
</dbReference>
<sequence>MSDIFNFCSFKWWKMISSPLITALEQDEQFLATVLRSSEHDPHLRLDQLEMETGIAPDVYNNSVTRVHVRGRKGKTLMQFYKTLVIKRCPEQQTRRKDPTFCNEVAVYSSVLPALLQWTQDPSLLPFPACLHTSTNVIVLEDLSSIGFLTGNRIKGLDLDHSVLAFQALGRFHAVSLSLKYQNRRALDNILSQVQEVVFVPEAAPVFGVSLENALELAVTSLKHCPEQVIFDAVQILQSLQGRTFRTLMSLLTPKEPLSVICHGDFWINNVMFRYKNNKVSEVAFTDLQVVRYSSLATDILHFMYTSLEPGLSRDYSDELLKVYHRSLSETMAKIGPSAPPIKLEDISDEIESHALYGLLMSFLVLPNIANSAKKLENSSQYFNNLSLFYCQRVKDIVLEFADKSFI</sequence>
<name>A0A1B6GX18_9HEMI</name>
<feature type="domain" description="CHK kinase-like" evidence="1">
    <location>
        <begin position="138"/>
        <end position="334"/>
    </location>
</feature>
<dbReference type="Gene3D" id="3.90.1200.10">
    <property type="match status" value="1"/>
</dbReference>
<dbReference type="InterPro" id="IPR015897">
    <property type="entry name" value="CHK_kinase-like"/>
</dbReference>